<gene>
    <name evidence="2" type="ORF">I2492_09310</name>
    <name evidence="1" type="ORF">I2493_09310</name>
</gene>
<accession>A0A9D7AIB4</accession>
<reference evidence="2 4" key="1">
    <citation type="submission" date="2020-11" db="EMBL/GenBank/DDBJ databases">
        <title>Insectihabitans protaetiae gen. nov. sp. nov. and Insectihabitans allomyrinae sp. nov., isolated from larvae of Protaetia brevitarsis seulensis and Allomyrina dichotoma, respectively.</title>
        <authorList>
            <person name="Lee S.D."/>
            <person name="Byeon Y.-S."/>
            <person name="Kim S.-M."/>
            <person name="Yang H.L."/>
            <person name="Kim I.S."/>
        </authorList>
    </citation>
    <scope>NUCLEOTIDE SEQUENCE</scope>
    <source>
        <strain evidence="2">CWB-B4</strain>
        <strain evidence="1 4">CWB-B43</strain>
    </source>
</reference>
<dbReference type="AlphaFoldDB" id="A0A9D7AIB4"/>
<comment type="caution">
    <text evidence="2">The sequence shown here is derived from an EMBL/GenBank/DDBJ whole genome shotgun (WGS) entry which is preliminary data.</text>
</comment>
<dbReference type="Proteomes" id="UP001296969">
    <property type="component" value="Unassembled WGS sequence"/>
</dbReference>
<proteinExistence type="predicted"/>
<dbReference type="Proteomes" id="UP000807542">
    <property type="component" value="Unassembled WGS sequence"/>
</dbReference>
<evidence type="ECO:0000313" key="1">
    <source>
        <dbReference type="EMBL" id="MBK5073212.1"/>
    </source>
</evidence>
<evidence type="ECO:0008006" key="5">
    <source>
        <dbReference type="Google" id="ProtNLM"/>
    </source>
</evidence>
<protein>
    <recommendedName>
        <fullName evidence="5">Lipoprotein</fullName>
    </recommendedName>
</protein>
<organism evidence="2 3">
    <name type="scientific">Limnobaculum xujianqingii</name>
    <dbReference type="NCBI Taxonomy" id="2738837"/>
    <lineage>
        <taxon>Bacteria</taxon>
        <taxon>Pseudomonadati</taxon>
        <taxon>Pseudomonadota</taxon>
        <taxon>Gammaproteobacteria</taxon>
        <taxon>Enterobacterales</taxon>
        <taxon>Budviciaceae</taxon>
        <taxon>Limnobaculum</taxon>
    </lineage>
</organism>
<keyword evidence="4" id="KW-1185">Reference proteome</keyword>
<dbReference type="PROSITE" id="PS51257">
    <property type="entry name" value="PROKAR_LIPOPROTEIN"/>
    <property type="match status" value="1"/>
</dbReference>
<sequence length="154" mass="17721">MKGIATATMLIISALFLSGCGDDKQVTEDMLVGGEWKCEIVEAQQTYFDGDKFGDPITDTKKIGITRTISYFKKDNDFLVSVDKKPEKHKYKFKIRDEYHYKTDDIIVETIEYIYVSDNEYKYVTDGDISRSLPDGGIETLSKYKRVDNCQRSH</sequence>
<evidence type="ECO:0000313" key="3">
    <source>
        <dbReference type="Proteomes" id="UP000807542"/>
    </source>
</evidence>
<dbReference type="EMBL" id="JADRCP010000001">
    <property type="protein sequence ID" value="MBK5176521.1"/>
    <property type="molecule type" value="Genomic_DNA"/>
</dbReference>
<evidence type="ECO:0000313" key="4">
    <source>
        <dbReference type="Proteomes" id="UP001296969"/>
    </source>
</evidence>
<evidence type="ECO:0000313" key="2">
    <source>
        <dbReference type="EMBL" id="MBK5176521.1"/>
    </source>
</evidence>
<dbReference type="RefSeq" id="WP_228398071.1">
    <property type="nucleotide sequence ID" value="NZ_JADRCP010000001.1"/>
</dbReference>
<dbReference type="EMBL" id="JADRCQ010000001">
    <property type="protein sequence ID" value="MBK5073212.1"/>
    <property type="molecule type" value="Genomic_DNA"/>
</dbReference>
<name>A0A9D7AIB4_9GAMM</name>